<dbReference type="InterPro" id="IPR002656">
    <property type="entry name" value="Acyl_transf_3_dom"/>
</dbReference>
<evidence type="ECO:0000256" key="1">
    <source>
        <dbReference type="SAM" id="Phobius"/>
    </source>
</evidence>
<proteinExistence type="predicted"/>
<feature type="transmembrane region" description="Helical" evidence="1">
    <location>
        <begin position="350"/>
        <end position="372"/>
    </location>
</feature>
<feature type="transmembrane region" description="Helical" evidence="1">
    <location>
        <begin position="188"/>
        <end position="207"/>
    </location>
</feature>
<dbReference type="PANTHER" id="PTHR23028:SF131">
    <property type="entry name" value="BLR2367 PROTEIN"/>
    <property type="match status" value="1"/>
</dbReference>
<keyword evidence="1" id="KW-1133">Transmembrane helix</keyword>
<feature type="transmembrane region" description="Helical" evidence="1">
    <location>
        <begin position="759"/>
        <end position="780"/>
    </location>
</feature>
<feature type="transmembrane region" description="Helical" evidence="1">
    <location>
        <begin position="275"/>
        <end position="292"/>
    </location>
</feature>
<reference evidence="3" key="2">
    <citation type="submission" date="2022-04" db="EMBL/GenBank/DDBJ databases">
        <authorList>
            <person name="Bromfield E.S.P."/>
            <person name="Cloutier S."/>
        </authorList>
    </citation>
    <scope>NUCLEOTIDE SEQUENCE</scope>
    <source>
        <strain evidence="3">1S5</strain>
    </source>
</reference>
<feature type="transmembrane region" description="Helical" evidence="1">
    <location>
        <begin position="489"/>
        <end position="509"/>
    </location>
</feature>
<feature type="transmembrane region" description="Helical" evidence="1">
    <location>
        <begin position="250"/>
        <end position="269"/>
    </location>
</feature>
<dbReference type="AlphaFoldDB" id="A0A8U0FF78"/>
<feature type="transmembrane region" description="Helical" evidence="1">
    <location>
        <begin position="427"/>
        <end position="443"/>
    </location>
</feature>
<feature type="transmembrane region" description="Helical" evidence="1">
    <location>
        <begin position="672"/>
        <end position="695"/>
    </location>
</feature>
<feature type="transmembrane region" description="Helical" evidence="1">
    <location>
        <begin position="521"/>
        <end position="537"/>
    </location>
</feature>
<dbReference type="GO" id="GO:0016747">
    <property type="term" value="F:acyltransferase activity, transferring groups other than amino-acyl groups"/>
    <property type="evidence" value="ECO:0007669"/>
    <property type="project" value="InterPro"/>
</dbReference>
<dbReference type="InterPro" id="IPR050879">
    <property type="entry name" value="Acyltransferase_3"/>
</dbReference>
<evidence type="ECO:0000313" key="3">
    <source>
        <dbReference type="EMBL" id="UPT85794.1"/>
    </source>
</evidence>
<dbReference type="EMBL" id="CP096255">
    <property type="protein sequence ID" value="UPT85794.1"/>
    <property type="molecule type" value="Genomic_DNA"/>
</dbReference>
<protein>
    <submittedName>
        <fullName evidence="3">Acyltransferase</fullName>
    </submittedName>
</protein>
<dbReference type="Proteomes" id="UP000551709">
    <property type="component" value="Chromosome"/>
</dbReference>
<reference evidence="3" key="1">
    <citation type="journal article" date="2017" name="Syst. Appl. Microbiol.">
        <title>Soybeans inoculated with root zone soils of Canadian native legumes harbour diverse and novel Bradyrhizobium spp. that possess agricultural potential.</title>
        <authorList>
            <person name="Bromfield E.S.P."/>
            <person name="Cloutier S."/>
            <person name="Tambong J.T."/>
            <person name="Tran Thi T.V."/>
        </authorList>
    </citation>
    <scope>NUCLEOTIDE SEQUENCE</scope>
    <source>
        <strain evidence="3">1S5</strain>
    </source>
</reference>
<dbReference type="PANTHER" id="PTHR23028">
    <property type="entry name" value="ACETYLTRANSFERASE"/>
    <property type="match status" value="1"/>
</dbReference>
<name>A0A8U0FF78_9BRAD</name>
<dbReference type="GO" id="GO:0016020">
    <property type="term" value="C:membrane"/>
    <property type="evidence" value="ECO:0007669"/>
    <property type="project" value="TreeGrafter"/>
</dbReference>
<dbReference type="RefSeq" id="WP_248577144.1">
    <property type="nucleotide sequence ID" value="NZ_CP096255.1"/>
</dbReference>
<organism evidence="3 4">
    <name type="scientific">Bradyrhizobium barranii subsp. apii</name>
    <dbReference type="NCBI Taxonomy" id="2819348"/>
    <lineage>
        <taxon>Bacteria</taxon>
        <taxon>Pseudomonadati</taxon>
        <taxon>Pseudomonadota</taxon>
        <taxon>Alphaproteobacteria</taxon>
        <taxon>Hyphomicrobiales</taxon>
        <taxon>Nitrobacteraceae</taxon>
        <taxon>Bradyrhizobium</taxon>
        <taxon>Bradyrhizobium barranii</taxon>
    </lineage>
</organism>
<dbReference type="Pfam" id="PF01757">
    <property type="entry name" value="Acyl_transf_3"/>
    <property type="match status" value="1"/>
</dbReference>
<feature type="transmembrane region" description="Helical" evidence="1">
    <location>
        <begin position="716"/>
        <end position="739"/>
    </location>
</feature>
<sequence>MLAHQTKAHYVPLDSVRGLAALCVVVHHFVGSDPLAAALPHRAWIDVAFFHNSWLFVDLFFVLSGIVISMSYVQSEFRAFDFRTFTLRRIARIYPLHIVMLFAFLAFRLMRLTLTELDLLHFSTNETADLQVNNVYSFVANVFLLHAMGVLDYLSWNGPSWSISAEFYTYLVFGAVVVLSQRLGYIKLVYVFSAVLAVMGAALIIFVLKNETLDFQTNAFIRCFLGFFVGVLTLRFVSGKGRSVSPFVQSACQIGVAVVAIVLVSVVGFDERLSFVAPIVFGALLGSLMAFPERLLPKLLSVRPLVWLGKRSYSIYMTHALILVLIQYFARGVGTGRLQIVDNILPGLAASLLLAVFVATVLVLSNLTYLWVEMPGSRFVLRLFNRRAVPAVVAGVTGMSSSSSALPRSDWRMVDPVALPRHHQQEGSAFFSLEAIALLLYFYRDALAGALRYYLAVLKISPLWFLPDIFALVCIFAFVQRYVLMGRNLVAILTLFYICFALYLGYVFLGYFSGMMSSFKMIAPVFVGFCFCGRNFGDYDRLLRWLHPIFYLTIVGITLSSRMQLPWVGYAYETFGTTRQATRLWWSASEMRLAGLAADSTMAAFFVFISFTISSVRRSLLWCLFWAPIGLYAIKLTTNKTSLGVMVIYVACLIIVRLVPEREKFPMLRRMALLSFLSILVPAVLIALFSGNGLVSMSRGLFSLQDRVNNSWQLPFVYMAELMPVGFFTGCGLGCFNYPQLLFSNKLSYYVPVDNFYLGTYLMFGPIFVLFMVMVILAVARTRDIYKLSFAVAMNLFTITVLAYGPASGLIMLGVAFSEVFARERRDETVADAVPLAPDVDDLVSRPA</sequence>
<dbReference type="GO" id="GO:0000271">
    <property type="term" value="P:polysaccharide biosynthetic process"/>
    <property type="evidence" value="ECO:0007669"/>
    <property type="project" value="TreeGrafter"/>
</dbReference>
<keyword evidence="1" id="KW-0472">Membrane</keyword>
<evidence type="ECO:0000313" key="4">
    <source>
        <dbReference type="Proteomes" id="UP000551709"/>
    </source>
</evidence>
<feature type="transmembrane region" description="Helical" evidence="1">
    <location>
        <begin position="313"/>
        <end position="330"/>
    </location>
</feature>
<keyword evidence="3" id="KW-0808">Transferase</keyword>
<feature type="transmembrane region" description="Helical" evidence="1">
    <location>
        <begin position="619"/>
        <end position="636"/>
    </location>
</feature>
<feature type="transmembrane region" description="Helical" evidence="1">
    <location>
        <begin position="463"/>
        <end position="483"/>
    </location>
</feature>
<feature type="transmembrane region" description="Helical" evidence="1">
    <location>
        <begin position="54"/>
        <end position="73"/>
    </location>
</feature>
<feature type="transmembrane region" description="Helical" evidence="1">
    <location>
        <begin position="643"/>
        <end position="660"/>
    </location>
</feature>
<keyword evidence="1" id="KW-0812">Transmembrane</keyword>
<feature type="domain" description="Acyltransferase 3" evidence="2">
    <location>
        <begin position="13"/>
        <end position="358"/>
    </location>
</feature>
<feature type="transmembrane region" description="Helical" evidence="1">
    <location>
        <begin position="161"/>
        <end position="179"/>
    </location>
</feature>
<feature type="transmembrane region" description="Helical" evidence="1">
    <location>
        <begin position="219"/>
        <end position="238"/>
    </location>
</feature>
<keyword evidence="3" id="KW-0012">Acyltransferase</keyword>
<feature type="transmembrane region" description="Helical" evidence="1">
    <location>
        <begin position="549"/>
        <end position="572"/>
    </location>
</feature>
<accession>A0A8U0FF78</accession>
<gene>
    <name evidence="3" type="ORF">HAP41_0000036760</name>
</gene>
<feature type="transmembrane region" description="Helical" evidence="1">
    <location>
        <begin position="93"/>
        <end position="110"/>
    </location>
</feature>
<evidence type="ECO:0000259" key="2">
    <source>
        <dbReference type="Pfam" id="PF01757"/>
    </source>
</evidence>
<feature type="transmembrane region" description="Helical" evidence="1">
    <location>
        <begin position="792"/>
        <end position="817"/>
    </location>
</feature>
<feature type="transmembrane region" description="Helical" evidence="1">
    <location>
        <begin position="593"/>
        <end position="613"/>
    </location>
</feature>